<feature type="compositionally biased region" description="Acidic residues" evidence="1">
    <location>
        <begin position="102"/>
        <end position="116"/>
    </location>
</feature>
<reference evidence="2 3" key="1">
    <citation type="journal article" date="2021" name="Elife">
        <title>Chloroplast acquisition without the gene transfer in kleptoplastic sea slugs, Plakobranchus ocellatus.</title>
        <authorList>
            <person name="Maeda T."/>
            <person name="Takahashi S."/>
            <person name="Yoshida T."/>
            <person name="Shimamura S."/>
            <person name="Takaki Y."/>
            <person name="Nagai Y."/>
            <person name="Toyoda A."/>
            <person name="Suzuki Y."/>
            <person name="Arimoto A."/>
            <person name="Ishii H."/>
            <person name="Satoh N."/>
            <person name="Nishiyama T."/>
            <person name="Hasebe M."/>
            <person name="Maruyama T."/>
            <person name="Minagawa J."/>
            <person name="Obokata J."/>
            <person name="Shigenobu S."/>
        </authorList>
    </citation>
    <scope>NUCLEOTIDE SEQUENCE [LARGE SCALE GENOMIC DNA]</scope>
</reference>
<dbReference type="EMBL" id="BLXT01004610">
    <property type="protein sequence ID" value="GFO15577.1"/>
    <property type="molecule type" value="Genomic_DNA"/>
</dbReference>
<feature type="region of interest" description="Disordered" evidence="1">
    <location>
        <begin position="96"/>
        <end position="116"/>
    </location>
</feature>
<protein>
    <submittedName>
        <fullName evidence="2">Uncharacterized protein</fullName>
    </submittedName>
</protein>
<proteinExistence type="predicted"/>
<accession>A0AAV4B7W0</accession>
<name>A0AAV4B7W0_9GAST</name>
<comment type="caution">
    <text evidence="2">The sequence shown here is derived from an EMBL/GenBank/DDBJ whole genome shotgun (WGS) entry which is preliminary data.</text>
</comment>
<evidence type="ECO:0000313" key="2">
    <source>
        <dbReference type="EMBL" id="GFO15577.1"/>
    </source>
</evidence>
<evidence type="ECO:0000313" key="3">
    <source>
        <dbReference type="Proteomes" id="UP000735302"/>
    </source>
</evidence>
<dbReference type="AlphaFoldDB" id="A0AAV4B7W0"/>
<dbReference type="Proteomes" id="UP000735302">
    <property type="component" value="Unassembled WGS sequence"/>
</dbReference>
<gene>
    <name evidence="2" type="ORF">PoB_004208200</name>
</gene>
<evidence type="ECO:0000256" key="1">
    <source>
        <dbReference type="SAM" id="MobiDB-lite"/>
    </source>
</evidence>
<sequence length="116" mass="13098">MPRCGRVTMRLCQGVGASLQGDAKVWARHYKVMPSASDHPADHVVPMPGLLLPFLPSGRRSRKVYLSTSPSLFLTYGHRGFQRYYSSFNIIVRKRKDARADGDDDDDDVDKDNDDK</sequence>
<organism evidence="2 3">
    <name type="scientific">Plakobranchus ocellatus</name>
    <dbReference type="NCBI Taxonomy" id="259542"/>
    <lineage>
        <taxon>Eukaryota</taxon>
        <taxon>Metazoa</taxon>
        <taxon>Spiralia</taxon>
        <taxon>Lophotrochozoa</taxon>
        <taxon>Mollusca</taxon>
        <taxon>Gastropoda</taxon>
        <taxon>Heterobranchia</taxon>
        <taxon>Euthyneura</taxon>
        <taxon>Panpulmonata</taxon>
        <taxon>Sacoglossa</taxon>
        <taxon>Placobranchoidea</taxon>
        <taxon>Plakobranchidae</taxon>
        <taxon>Plakobranchus</taxon>
    </lineage>
</organism>
<keyword evidence="3" id="KW-1185">Reference proteome</keyword>